<evidence type="ECO:0000256" key="1">
    <source>
        <dbReference type="SAM" id="MobiDB-lite"/>
    </source>
</evidence>
<accession>A0A0F2TB43</accession>
<evidence type="ECO:0000313" key="3">
    <source>
        <dbReference type="EMBL" id="KJS59686.1"/>
    </source>
</evidence>
<sequence length="67" mass="7049">MHDPDTPESRRRALSSALGSVQAEGLTPTADYDADAEEYAAGTISADELVARAEARHRAPGTEQPAP</sequence>
<dbReference type="InterPro" id="IPR043038">
    <property type="entry name" value="VbhA_sf"/>
</dbReference>
<organism evidence="3 4">
    <name type="scientific">Streptomyces rubellomurinus (strain ATCC 31215)</name>
    <dbReference type="NCBI Taxonomy" id="359131"/>
    <lineage>
        <taxon>Bacteria</taxon>
        <taxon>Bacillati</taxon>
        <taxon>Actinomycetota</taxon>
        <taxon>Actinomycetes</taxon>
        <taxon>Kitasatosporales</taxon>
        <taxon>Streptomycetaceae</taxon>
        <taxon>Streptomyces</taxon>
    </lineage>
</organism>
<dbReference type="CDD" id="cd11586">
    <property type="entry name" value="VbhA_like"/>
    <property type="match status" value="1"/>
</dbReference>
<comment type="caution">
    <text evidence="3">The sequence shown here is derived from an EMBL/GenBank/DDBJ whole genome shotgun (WGS) entry which is preliminary data.</text>
</comment>
<evidence type="ECO:0000259" key="2">
    <source>
        <dbReference type="Pfam" id="PF18495"/>
    </source>
</evidence>
<name>A0A0F2TB43_STRR3</name>
<reference evidence="3 4" key="1">
    <citation type="submission" date="2015-02" db="EMBL/GenBank/DDBJ databases">
        <authorList>
            <person name="Ju K.-S."/>
            <person name="Doroghazi J.R."/>
            <person name="Metcalf W."/>
        </authorList>
    </citation>
    <scope>NUCLEOTIDE SEQUENCE [LARGE SCALE GENOMIC DNA]</scope>
    <source>
        <strain evidence="3 4">ATCC 31215</strain>
    </source>
</reference>
<evidence type="ECO:0000313" key="4">
    <source>
        <dbReference type="Proteomes" id="UP000033699"/>
    </source>
</evidence>
<protein>
    <recommendedName>
        <fullName evidence="2">Antitoxin VbhA domain-containing protein</fullName>
    </recommendedName>
</protein>
<dbReference type="EMBL" id="JZKH01000061">
    <property type="protein sequence ID" value="KJS59686.1"/>
    <property type="molecule type" value="Genomic_DNA"/>
</dbReference>
<feature type="region of interest" description="Disordered" evidence="1">
    <location>
        <begin position="1"/>
        <end position="34"/>
    </location>
</feature>
<dbReference type="InterPro" id="IPR041535">
    <property type="entry name" value="VbhA"/>
</dbReference>
<keyword evidence="4" id="KW-1185">Reference proteome</keyword>
<dbReference type="Pfam" id="PF18495">
    <property type="entry name" value="VbhA"/>
    <property type="match status" value="1"/>
</dbReference>
<dbReference type="AlphaFoldDB" id="A0A0F2TB43"/>
<dbReference type="Proteomes" id="UP000033699">
    <property type="component" value="Unassembled WGS sequence"/>
</dbReference>
<dbReference type="RefSeq" id="WP_045700686.1">
    <property type="nucleotide sequence ID" value="NZ_JZKH01000061.1"/>
</dbReference>
<feature type="domain" description="Antitoxin VbhA" evidence="2">
    <location>
        <begin position="10"/>
        <end position="56"/>
    </location>
</feature>
<dbReference type="PATRIC" id="fig|359131.3.peg.6288"/>
<dbReference type="Gene3D" id="1.10.8.1050">
    <property type="entry name" value="Antitoxin VbhA-like"/>
    <property type="match status" value="1"/>
</dbReference>
<gene>
    <name evidence="3" type="ORF">VM95_25525</name>
</gene>
<feature type="compositionally biased region" description="Basic and acidic residues" evidence="1">
    <location>
        <begin position="1"/>
        <end position="11"/>
    </location>
</feature>
<dbReference type="InterPro" id="IPR033788">
    <property type="entry name" value="VbhA-like"/>
</dbReference>
<proteinExistence type="predicted"/>